<dbReference type="CDD" id="cd02851">
    <property type="entry name" value="E_set_GO_C"/>
    <property type="match status" value="1"/>
</dbReference>
<dbReference type="InterPro" id="IPR009880">
    <property type="entry name" value="Glyoxal_oxidase_N"/>
</dbReference>
<accession>A0A9N9BH88</accession>
<dbReference type="OrthoDB" id="2019572at2759"/>
<proteinExistence type="predicted"/>
<dbReference type="Pfam" id="PF07250">
    <property type="entry name" value="Glyoxal_oxid_N"/>
    <property type="match status" value="1"/>
</dbReference>
<dbReference type="InterPro" id="IPR015202">
    <property type="entry name" value="GO-like_E_set"/>
</dbReference>
<dbReference type="InterPro" id="IPR013783">
    <property type="entry name" value="Ig-like_fold"/>
</dbReference>
<dbReference type="InterPro" id="IPR011043">
    <property type="entry name" value="Gal_Oxase/kelch_b-propeller"/>
</dbReference>
<keyword evidence="5" id="KW-1185">Reference proteome</keyword>
<reference evidence="4" key="1">
    <citation type="submission" date="2021-06" db="EMBL/GenBank/DDBJ databases">
        <authorList>
            <person name="Kallberg Y."/>
            <person name="Tangrot J."/>
            <person name="Rosling A."/>
        </authorList>
    </citation>
    <scope>NUCLEOTIDE SEQUENCE</scope>
    <source>
        <strain evidence="4">IN212</strain>
    </source>
</reference>
<dbReference type="Gene3D" id="2.60.40.10">
    <property type="entry name" value="Immunoglobulins"/>
    <property type="match status" value="1"/>
</dbReference>
<organism evidence="4 5">
    <name type="scientific">Racocetra fulgida</name>
    <dbReference type="NCBI Taxonomy" id="60492"/>
    <lineage>
        <taxon>Eukaryota</taxon>
        <taxon>Fungi</taxon>
        <taxon>Fungi incertae sedis</taxon>
        <taxon>Mucoromycota</taxon>
        <taxon>Glomeromycotina</taxon>
        <taxon>Glomeromycetes</taxon>
        <taxon>Diversisporales</taxon>
        <taxon>Gigasporaceae</taxon>
        <taxon>Racocetra</taxon>
    </lineage>
</organism>
<dbReference type="PANTHER" id="PTHR32208">
    <property type="entry name" value="SECRETED PROTEIN-RELATED"/>
    <property type="match status" value="1"/>
</dbReference>
<feature type="non-terminal residue" evidence="4">
    <location>
        <position position="274"/>
    </location>
</feature>
<protein>
    <submittedName>
        <fullName evidence="4">11460_t:CDS:1</fullName>
    </submittedName>
</protein>
<sequence>NYAAEIIACGGSAEQKPDAKSDKDCARLNLAKPDFGWTLEPFGDFDTGRLMGDYIYMPDGKVFIVNGAGRGFAGWASLPQKIPLLYDPKAPLGSRFTRMAEAKIIRVYHSTATLIPDGTVFVAGSNPNPEYCGNSSCEYPTEYRVEIFEPAYLFKGIPRPIIKSIKGIETFNSLTSIQVKYGEAITITMDLNDSAANITAALIHPGFVTHSLHMSSRYVSLQTKNQVPIPSGYSVDVILPPHPNIMPPGRHTYIFILNKGTPANTAIEIDLKRS</sequence>
<evidence type="ECO:0000259" key="3">
    <source>
        <dbReference type="Pfam" id="PF09118"/>
    </source>
</evidence>
<dbReference type="SUPFAM" id="SSF81296">
    <property type="entry name" value="E set domains"/>
    <property type="match status" value="1"/>
</dbReference>
<dbReference type="Gene3D" id="2.130.10.80">
    <property type="entry name" value="Galactose oxidase/kelch, beta-propeller"/>
    <property type="match status" value="1"/>
</dbReference>
<evidence type="ECO:0000259" key="2">
    <source>
        <dbReference type="Pfam" id="PF07250"/>
    </source>
</evidence>
<feature type="domain" description="Galactose oxidase-like Early set" evidence="3">
    <location>
        <begin position="174"/>
        <end position="264"/>
    </location>
</feature>
<name>A0A9N9BH88_9GLOM</name>
<dbReference type="PANTHER" id="PTHR32208:SF21">
    <property type="entry name" value="LOW QUALITY PROTEIN: ALDEHYDE OXIDASE GLOX-LIKE"/>
    <property type="match status" value="1"/>
</dbReference>
<dbReference type="SUPFAM" id="SSF50965">
    <property type="entry name" value="Galactose oxidase, central domain"/>
    <property type="match status" value="1"/>
</dbReference>
<dbReference type="InterPro" id="IPR014756">
    <property type="entry name" value="Ig_E-set"/>
</dbReference>
<comment type="caution">
    <text evidence="4">The sequence shown here is derived from an EMBL/GenBank/DDBJ whole genome shotgun (WGS) entry which is preliminary data.</text>
</comment>
<feature type="domain" description="Glyoxal oxidase N-terminal" evidence="2">
    <location>
        <begin position="3"/>
        <end position="152"/>
    </location>
</feature>
<gene>
    <name evidence="4" type="ORF">RFULGI_LOCUS5173</name>
</gene>
<evidence type="ECO:0000313" key="5">
    <source>
        <dbReference type="Proteomes" id="UP000789396"/>
    </source>
</evidence>
<keyword evidence="1" id="KW-0732">Signal</keyword>
<evidence type="ECO:0000313" key="4">
    <source>
        <dbReference type="EMBL" id="CAG8563816.1"/>
    </source>
</evidence>
<dbReference type="EMBL" id="CAJVPZ010005645">
    <property type="protein sequence ID" value="CAG8563816.1"/>
    <property type="molecule type" value="Genomic_DNA"/>
</dbReference>
<dbReference type="AlphaFoldDB" id="A0A9N9BH88"/>
<dbReference type="InterPro" id="IPR037293">
    <property type="entry name" value="Gal_Oxidase_central_sf"/>
</dbReference>
<dbReference type="Proteomes" id="UP000789396">
    <property type="component" value="Unassembled WGS sequence"/>
</dbReference>
<dbReference type="Pfam" id="PF09118">
    <property type="entry name" value="GO-like_E_set"/>
    <property type="match status" value="1"/>
</dbReference>
<evidence type="ECO:0000256" key="1">
    <source>
        <dbReference type="ARBA" id="ARBA00022729"/>
    </source>
</evidence>